<proteinExistence type="inferred from homology"/>
<keyword evidence="5" id="KW-0119">Carbohydrate metabolism</keyword>
<dbReference type="EMBL" id="SMKP01000045">
    <property type="protein sequence ID" value="TDD20439.1"/>
    <property type="molecule type" value="Genomic_DNA"/>
</dbReference>
<evidence type="ECO:0000256" key="2">
    <source>
        <dbReference type="ARBA" id="ARBA00006906"/>
    </source>
</evidence>
<dbReference type="PANTHER" id="PTHR30246">
    <property type="entry name" value="2-KETO-3-DEOXY-6-PHOSPHOGLUCONATE ALDOLASE"/>
    <property type="match status" value="1"/>
</dbReference>
<evidence type="ECO:0000256" key="4">
    <source>
        <dbReference type="ARBA" id="ARBA00023239"/>
    </source>
</evidence>
<dbReference type="Pfam" id="PF01081">
    <property type="entry name" value="Aldolase"/>
    <property type="match status" value="1"/>
</dbReference>
<dbReference type="GO" id="GO:0016829">
    <property type="term" value="F:lyase activity"/>
    <property type="evidence" value="ECO:0007669"/>
    <property type="project" value="UniProtKB-KW"/>
</dbReference>
<evidence type="ECO:0000256" key="3">
    <source>
        <dbReference type="ARBA" id="ARBA00011233"/>
    </source>
</evidence>
<accession>A0A4R4WSA5</accession>
<comment type="pathway">
    <text evidence="1">Carbohydrate acid metabolism.</text>
</comment>
<organism evidence="6 7">
    <name type="scientific">Nonomuraea diastatica</name>
    <dbReference type="NCBI Taxonomy" id="1848329"/>
    <lineage>
        <taxon>Bacteria</taxon>
        <taxon>Bacillati</taxon>
        <taxon>Actinomycetota</taxon>
        <taxon>Actinomycetes</taxon>
        <taxon>Streptosporangiales</taxon>
        <taxon>Streptosporangiaceae</taxon>
        <taxon>Nonomuraea</taxon>
    </lineage>
</organism>
<evidence type="ECO:0000313" key="7">
    <source>
        <dbReference type="Proteomes" id="UP000294543"/>
    </source>
</evidence>
<sequence>MEFPDLLIIYRGLGTDDVLAAGDTLHAAGVTAFETTMDSPDALASIAGLARRLGGGALVGAGSVRTPDQVKAAADAGASFLLSPHLDQAVIATTKAAGLISIPGAFTPTEVVQAHAAGADVVKIFPIAPVGASYLGQLRQPLPDIPLLATGGVTAELGRQCLLTGCATVGVGVGLIDADAIRDKNWKRLADSARRYLTVLRGEAE</sequence>
<evidence type="ECO:0000313" key="6">
    <source>
        <dbReference type="EMBL" id="TDD20439.1"/>
    </source>
</evidence>
<reference evidence="6 7" key="1">
    <citation type="submission" date="2019-03" db="EMBL/GenBank/DDBJ databases">
        <title>Draft genome sequences of novel Actinobacteria.</title>
        <authorList>
            <person name="Sahin N."/>
            <person name="Ay H."/>
            <person name="Saygin H."/>
        </authorList>
    </citation>
    <scope>NUCLEOTIDE SEQUENCE [LARGE SCALE GENOMIC DNA]</scope>
    <source>
        <strain evidence="6 7">KC712</strain>
    </source>
</reference>
<dbReference type="RefSeq" id="WP_132509620.1">
    <property type="nucleotide sequence ID" value="NZ_SMKP01000045.1"/>
</dbReference>
<gene>
    <name evidence="6" type="ORF">E1294_17655</name>
</gene>
<protein>
    <submittedName>
        <fullName evidence="6">Bifunctional 4-hydroxy-2-oxoglutarate aldolase/2-dehydro-3-deoxy-phosphogluconate aldolase</fullName>
    </submittedName>
</protein>
<comment type="subunit">
    <text evidence="3">Homotrimer.</text>
</comment>
<dbReference type="AlphaFoldDB" id="A0A4R4WSA5"/>
<dbReference type="OrthoDB" id="9805177at2"/>
<dbReference type="CDD" id="cd00452">
    <property type="entry name" value="KDPG_aldolase"/>
    <property type="match status" value="1"/>
</dbReference>
<comment type="caution">
    <text evidence="6">The sequence shown here is derived from an EMBL/GenBank/DDBJ whole genome shotgun (WGS) entry which is preliminary data.</text>
</comment>
<dbReference type="Proteomes" id="UP000294543">
    <property type="component" value="Unassembled WGS sequence"/>
</dbReference>
<keyword evidence="4" id="KW-0456">Lyase</keyword>
<evidence type="ECO:0000256" key="5">
    <source>
        <dbReference type="ARBA" id="ARBA00023277"/>
    </source>
</evidence>
<keyword evidence="7" id="KW-1185">Reference proteome</keyword>
<comment type="similarity">
    <text evidence="2">Belongs to the KHG/KDPG aldolase family.</text>
</comment>
<dbReference type="Gene3D" id="3.20.20.70">
    <property type="entry name" value="Aldolase class I"/>
    <property type="match status" value="1"/>
</dbReference>
<dbReference type="InterPro" id="IPR000887">
    <property type="entry name" value="Aldlse_KDPG_KHG"/>
</dbReference>
<name>A0A4R4WSA5_9ACTN</name>
<dbReference type="SUPFAM" id="SSF51569">
    <property type="entry name" value="Aldolase"/>
    <property type="match status" value="1"/>
</dbReference>
<evidence type="ECO:0000256" key="1">
    <source>
        <dbReference type="ARBA" id="ARBA00004761"/>
    </source>
</evidence>
<dbReference type="InterPro" id="IPR013785">
    <property type="entry name" value="Aldolase_TIM"/>
</dbReference>
<dbReference type="PANTHER" id="PTHR30246:SF1">
    <property type="entry name" value="2-DEHYDRO-3-DEOXY-6-PHOSPHOGALACTONATE ALDOLASE-RELATED"/>
    <property type="match status" value="1"/>
</dbReference>